<proteinExistence type="predicted"/>
<protein>
    <submittedName>
        <fullName evidence="2">Uncharacterized protein</fullName>
    </submittedName>
</protein>
<dbReference type="EMBL" id="GGEC01075017">
    <property type="protein sequence ID" value="MBX55501.1"/>
    <property type="molecule type" value="Transcribed_RNA"/>
</dbReference>
<feature type="transmembrane region" description="Helical" evidence="1">
    <location>
        <begin position="12"/>
        <end position="30"/>
    </location>
</feature>
<organism evidence="2">
    <name type="scientific">Rhizophora mucronata</name>
    <name type="common">Asiatic mangrove</name>
    <dbReference type="NCBI Taxonomy" id="61149"/>
    <lineage>
        <taxon>Eukaryota</taxon>
        <taxon>Viridiplantae</taxon>
        <taxon>Streptophyta</taxon>
        <taxon>Embryophyta</taxon>
        <taxon>Tracheophyta</taxon>
        <taxon>Spermatophyta</taxon>
        <taxon>Magnoliopsida</taxon>
        <taxon>eudicotyledons</taxon>
        <taxon>Gunneridae</taxon>
        <taxon>Pentapetalae</taxon>
        <taxon>rosids</taxon>
        <taxon>fabids</taxon>
        <taxon>Malpighiales</taxon>
        <taxon>Rhizophoraceae</taxon>
        <taxon>Rhizophora</taxon>
    </lineage>
</organism>
<keyword evidence="1" id="KW-0472">Membrane</keyword>
<keyword evidence="1" id="KW-0812">Transmembrane</keyword>
<sequence>MQKCYLMLKGVCSVFLIFLFKILLGCFSWGV</sequence>
<name>A0A2P2PLG2_RHIMU</name>
<reference evidence="2" key="1">
    <citation type="submission" date="2018-02" db="EMBL/GenBank/DDBJ databases">
        <title>Rhizophora mucronata_Transcriptome.</title>
        <authorList>
            <person name="Meera S.P."/>
            <person name="Sreeshan A."/>
            <person name="Augustine A."/>
        </authorList>
    </citation>
    <scope>NUCLEOTIDE SEQUENCE</scope>
    <source>
        <tissue evidence="2">Leaf</tissue>
    </source>
</reference>
<accession>A0A2P2PLG2</accession>
<keyword evidence="1" id="KW-1133">Transmembrane helix</keyword>
<evidence type="ECO:0000256" key="1">
    <source>
        <dbReference type="SAM" id="Phobius"/>
    </source>
</evidence>
<dbReference type="AlphaFoldDB" id="A0A2P2PLG2"/>
<evidence type="ECO:0000313" key="2">
    <source>
        <dbReference type="EMBL" id="MBX55501.1"/>
    </source>
</evidence>